<dbReference type="EMBL" id="BMAO01006797">
    <property type="protein sequence ID" value="GFR11613.1"/>
    <property type="molecule type" value="Genomic_DNA"/>
</dbReference>
<reference evidence="1" key="1">
    <citation type="submission" date="2020-07" db="EMBL/GenBank/DDBJ databases">
        <title>Multicomponent nature underlies the extraordinary mechanical properties of spider dragline silk.</title>
        <authorList>
            <person name="Kono N."/>
            <person name="Nakamura H."/>
            <person name="Mori M."/>
            <person name="Yoshida Y."/>
            <person name="Ohtoshi R."/>
            <person name="Malay A.D."/>
            <person name="Moran D.A.P."/>
            <person name="Tomita M."/>
            <person name="Numata K."/>
            <person name="Arakawa K."/>
        </authorList>
    </citation>
    <scope>NUCLEOTIDE SEQUENCE</scope>
</reference>
<protein>
    <submittedName>
        <fullName evidence="1">Uncharacterized protein</fullName>
    </submittedName>
</protein>
<accession>A0A8X6GW66</accession>
<dbReference type="Proteomes" id="UP000887116">
    <property type="component" value="Unassembled WGS sequence"/>
</dbReference>
<organism evidence="1 2">
    <name type="scientific">Trichonephila clavata</name>
    <name type="common">Joro spider</name>
    <name type="synonym">Nephila clavata</name>
    <dbReference type="NCBI Taxonomy" id="2740835"/>
    <lineage>
        <taxon>Eukaryota</taxon>
        <taxon>Metazoa</taxon>
        <taxon>Ecdysozoa</taxon>
        <taxon>Arthropoda</taxon>
        <taxon>Chelicerata</taxon>
        <taxon>Arachnida</taxon>
        <taxon>Araneae</taxon>
        <taxon>Araneomorphae</taxon>
        <taxon>Entelegynae</taxon>
        <taxon>Araneoidea</taxon>
        <taxon>Nephilidae</taxon>
        <taxon>Trichonephila</taxon>
    </lineage>
</organism>
<keyword evidence="2" id="KW-1185">Reference proteome</keyword>
<proteinExistence type="predicted"/>
<gene>
    <name evidence="1" type="ORF">TNCT_728921</name>
</gene>
<name>A0A8X6GW66_TRICU</name>
<evidence type="ECO:0000313" key="2">
    <source>
        <dbReference type="Proteomes" id="UP000887116"/>
    </source>
</evidence>
<evidence type="ECO:0000313" key="1">
    <source>
        <dbReference type="EMBL" id="GFR11613.1"/>
    </source>
</evidence>
<comment type="caution">
    <text evidence="1">The sequence shown here is derived from an EMBL/GenBank/DDBJ whole genome shotgun (WGS) entry which is preliminary data.</text>
</comment>
<dbReference type="AlphaFoldDB" id="A0A8X6GW66"/>
<sequence>MERDYIYQEMTRDLSLPFFSTCLDAESSALSTVHLETAQDGSAGPGLHGPRSAGHVHLLPPQRHVLFGYAHLRSL</sequence>